<dbReference type="InterPro" id="IPR015422">
    <property type="entry name" value="PyrdxlP-dep_Trfase_small"/>
</dbReference>
<protein>
    <submittedName>
        <fullName evidence="4">Aspartate aminotransferase family protein</fullName>
    </submittedName>
</protein>
<dbReference type="PANTHER" id="PTHR11986:SF121">
    <property type="entry name" value="BLR3010 PROTEIN"/>
    <property type="match status" value="1"/>
</dbReference>
<dbReference type="InterPro" id="IPR049704">
    <property type="entry name" value="Aminotrans_3_PPA_site"/>
</dbReference>
<keyword evidence="4" id="KW-0032">Aminotransferase</keyword>
<gene>
    <name evidence="4" type="ORF">ITX44_35920</name>
</gene>
<keyword evidence="5" id="KW-1185">Reference proteome</keyword>
<name>A0ABS2U2M5_9ACTN</name>
<dbReference type="InterPro" id="IPR015424">
    <property type="entry name" value="PyrdxlP-dep_Trfase"/>
</dbReference>
<dbReference type="PROSITE" id="PS00600">
    <property type="entry name" value="AA_TRANSFER_CLASS_3"/>
    <property type="match status" value="1"/>
</dbReference>
<dbReference type="CDD" id="cd00610">
    <property type="entry name" value="OAT_like"/>
    <property type="match status" value="1"/>
</dbReference>
<comment type="cofactor">
    <cofactor evidence="1">
        <name>pyridoxal 5'-phosphate</name>
        <dbReference type="ChEBI" id="CHEBI:597326"/>
    </cofactor>
</comment>
<comment type="similarity">
    <text evidence="3">Belongs to the class-III pyridoxal-phosphate-dependent aminotransferase family.</text>
</comment>
<organism evidence="4 5">
    <name type="scientific">Actinacidiphila acididurans</name>
    <dbReference type="NCBI Taxonomy" id="2784346"/>
    <lineage>
        <taxon>Bacteria</taxon>
        <taxon>Bacillati</taxon>
        <taxon>Actinomycetota</taxon>
        <taxon>Actinomycetes</taxon>
        <taxon>Kitasatosporales</taxon>
        <taxon>Streptomycetaceae</taxon>
        <taxon>Actinacidiphila</taxon>
    </lineage>
</organism>
<dbReference type="Gene3D" id="3.90.1150.10">
    <property type="entry name" value="Aspartate Aminotransferase, domain 1"/>
    <property type="match status" value="1"/>
</dbReference>
<proteinExistence type="inferred from homology"/>
<dbReference type="Pfam" id="PF00202">
    <property type="entry name" value="Aminotran_3"/>
    <property type="match status" value="1"/>
</dbReference>
<dbReference type="RefSeq" id="WP_205363349.1">
    <property type="nucleotide sequence ID" value="NZ_JADKYB010000029.1"/>
</dbReference>
<dbReference type="Proteomes" id="UP000749040">
    <property type="component" value="Unassembled WGS sequence"/>
</dbReference>
<evidence type="ECO:0000313" key="4">
    <source>
        <dbReference type="EMBL" id="MBM9509849.1"/>
    </source>
</evidence>
<keyword evidence="2 3" id="KW-0663">Pyridoxal phosphate</keyword>
<dbReference type="SUPFAM" id="SSF53383">
    <property type="entry name" value="PLP-dependent transferases"/>
    <property type="match status" value="1"/>
</dbReference>
<reference evidence="4 5" key="1">
    <citation type="submission" date="2021-01" db="EMBL/GenBank/DDBJ databases">
        <title>Streptomyces acididurans sp. nov., isolated from a peat swamp forest soil.</title>
        <authorList>
            <person name="Chantavorakit T."/>
            <person name="Duangmal K."/>
        </authorList>
    </citation>
    <scope>NUCLEOTIDE SEQUENCE [LARGE SCALE GENOMIC DNA]</scope>
    <source>
        <strain evidence="4 5">KK5PA1</strain>
    </source>
</reference>
<evidence type="ECO:0000256" key="3">
    <source>
        <dbReference type="RuleBase" id="RU003560"/>
    </source>
</evidence>
<dbReference type="InterPro" id="IPR050103">
    <property type="entry name" value="Class-III_PLP-dep_AT"/>
</dbReference>
<dbReference type="InterPro" id="IPR015421">
    <property type="entry name" value="PyrdxlP-dep_Trfase_major"/>
</dbReference>
<sequence length="428" mass="44792">MDIQTIDPVAAYRQAVNPFRADVIAGRGWPELFREATGTYLTDADGRRYLDMIAQNGGALLGHRHPRVVAALSEVIAGGSPFIVPLGLPGAAGPLAVRLCELAGAALERVYFCTGGSEAVENAMKFAMAATGRQGFVSFGRGFHGFTPGPLPMAGHDYWRLPLAGAEWTHGDYRQVPFGDVAALEAALAANDVAAVFVEPVQGLGGARAWEPEALAAVGRVCAAHGTLLVADEILTGIGRTGDWFGFQESGVAPDMVTVSKGLSGGMVPVAALLMTEAVHRAVYSSPGRAYIHNSTFEGHLLGMTAGLTVLDVIQEEGLLEHTRDIGALLRAELEKLVAEDIGVRAVRGRGLLLAVRIAGLTDPDAPDGAAACVDLLVRRGVLLESAAHDQSWLRLTPALTLTPQGVAEFTGALRDSALELAARRAGG</sequence>
<dbReference type="GO" id="GO:0008483">
    <property type="term" value="F:transaminase activity"/>
    <property type="evidence" value="ECO:0007669"/>
    <property type="project" value="UniProtKB-KW"/>
</dbReference>
<evidence type="ECO:0000313" key="5">
    <source>
        <dbReference type="Proteomes" id="UP000749040"/>
    </source>
</evidence>
<dbReference type="Gene3D" id="3.40.640.10">
    <property type="entry name" value="Type I PLP-dependent aspartate aminotransferase-like (Major domain)"/>
    <property type="match status" value="1"/>
</dbReference>
<dbReference type="EMBL" id="JADKYB010000029">
    <property type="protein sequence ID" value="MBM9509849.1"/>
    <property type="molecule type" value="Genomic_DNA"/>
</dbReference>
<dbReference type="PANTHER" id="PTHR11986">
    <property type="entry name" value="AMINOTRANSFERASE CLASS III"/>
    <property type="match status" value="1"/>
</dbReference>
<accession>A0ABS2U2M5</accession>
<keyword evidence="4" id="KW-0808">Transferase</keyword>
<evidence type="ECO:0000256" key="2">
    <source>
        <dbReference type="ARBA" id="ARBA00022898"/>
    </source>
</evidence>
<comment type="caution">
    <text evidence="4">The sequence shown here is derived from an EMBL/GenBank/DDBJ whole genome shotgun (WGS) entry which is preliminary data.</text>
</comment>
<evidence type="ECO:0000256" key="1">
    <source>
        <dbReference type="ARBA" id="ARBA00001933"/>
    </source>
</evidence>
<dbReference type="PIRSF" id="PIRSF000521">
    <property type="entry name" value="Transaminase_4ab_Lys_Orn"/>
    <property type="match status" value="1"/>
</dbReference>
<dbReference type="InterPro" id="IPR005814">
    <property type="entry name" value="Aminotrans_3"/>
</dbReference>